<dbReference type="InterPro" id="IPR028098">
    <property type="entry name" value="Glyco_trans_4-like_N"/>
</dbReference>
<dbReference type="AlphaFoldDB" id="B3QTM1"/>
<evidence type="ECO:0000313" key="4">
    <source>
        <dbReference type="Proteomes" id="UP000001208"/>
    </source>
</evidence>
<proteinExistence type="predicted"/>
<evidence type="ECO:0000313" key="3">
    <source>
        <dbReference type="EMBL" id="ACF12767.1"/>
    </source>
</evidence>
<dbReference type="EMBL" id="CP001100">
    <property type="protein sequence ID" value="ACF12767.1"/>
    <property type="molecule type" value="Genomic_DNA"/>
</dbReference>
<dbReference type="Gene3D" id="3.40.50.2000">
    <property type="entry name" value="Glycogen Phosphorylase B"/>
    <property type="match status" value="2"/>
</dbReference>
<dbReference type="STRING" id="517418.Ctha_0296"/>
<organism evidence="3 4">
    <name type="scientific">Chloroherpeton thalassium (strain ATCC 35110 / GB-78)</name>
    <dbReference type="NCBI Taxonomy" id="517418"/>
    <lineage>
        <taxon>Bacteria</taxon>
        <taxon>Pseudomonadati</taxon>
        <taxon>Chlorobiota</taxon>
        <taxon>Chlorobiia</taxon>
        <taxon>Chlorobiales</taxon>
        <taxon>Chloroherpetonaceae</taxon>
        <taxon>Chloroherpeton</taxon>
    </lineage>
</organism>
<dbReference type="CDD" id="cd03801">
    <property type="entry name" value="GT4_PimA-like"/>
    <property type="match status" value="1"/>
</dbReference>
<dbReference type="CAZy" id="GT4">
    <property type="family name" value="Glycosyltransferase Family 4"/>
</dbReference>
<gene>
    <name evidence="3" type="ordered locus">Ctha_0296</name>
</gene>
<dbReference type="PANTHER" id="PTHR45947:SF3">
    <property type="entry name" value="SULFOQUINOVOSYL TRANSFERASE SQD2"/>
    <property type="match status" value="1"/>
</dbReference>
<dbReference type="RefSeq" id="WP_012498851.1">
    <property type="nucleotide sequence ID" value="NC_011026.1"/>
</dbReference>
<feature type="domain" description="Glycosyltransferase subfamily 4-like N-terminal" evidence="2">
    <location>
        <begin position="15"/>
        <end position="177"/>
    </location>
</feature>
<protein>
    <submittedName>
        <fullName evidence="3">Glycosyl transferase group 1</fullName>
    </submittedName>
</protein>
<evidence type="ECO:0000259" key="2">
    <source>
        <dbReference type="Pfam" id="PF13439"/>
    </source>
</evidence>
<dbReference type="OrthoDB" id="596635at2"/>
<reference evidence="3 4" key="1">
    <citation type="submission" date="2008-06" db="EMBL/GenBank/DDBJ databases">
        <title>Complete sequence of Chloroherpeton thalassium ATCC 35110.</title>
        <authorList>
            <consortium name="US DOE Joint Genome Institute"/>
            <person name="Lucas S."/>
            <person name="Copeland A."/>
            <person name="Lapidus A."/>
            <person name="Glavina del Rio T."/>
            <person name="Dalin E."/>
            <person name="Tice H."/>
            <person name="Bruce D."/>
            <person name="Goodwin L."/>
            <person name="Pitluck S."/>
            <person name="Schmutz J."/>
            <person name="Larimer F."/>
            <person name="Land M."/>
            <person name="Hauser L."/>
            <person name="Kyrpides N."/>
            <person name="Mikhailova N."/>
            <person name="Liu Z."/>
            <person name="Li T."/>
            <person name="Zhao F."/>
            <person name="Overmann J."/>
            <person name="Bryant D.A."/>
            <person name="Richardson P."/>
        </authorList>
    </citation>
    <scope>NUCLEOTIDE SEQUENCE [LARGE SCALE GENOMIC DNA]</scope>
    <source>
        <strain evidence="4">ATCC 35110 / GB-78</strain>
    </source>
</reference>
<dbReference type="GO" id="GO:0016758">
    <property type="term" value="F:hexosyltransferase activity"/>
    <property type="evidence" value="ECO:0007669"/>
    <property type="project" value="TreeGrafter"/>
</dbReference>
<dbReference type="SUPFAM" id="SSF53756">
    <property type="entry name" value="UDP-Glycosyltransferase/glycogen phosphorylase"/>
    <property type="match status" value="1"/>
</dbReference>
<dbReference type="KEGG" id="cts:Ctha_0296"/>
<evidence type="ECO:0000259" key="1">
    <source>
        <dbReference type="Pfam" id="PF00534"/>
    </source>
</evidence>
<dbReference type="eggNOG" id="COG0438">
    <property type="taxonomic scope" value="Bacteria"/>
</dbReference>
<dbReference type="Proteomes" id="UP000001208">
    <property type="component" value="Chromosome"/>
</dbReference>
<dbReference type="InterPro" id="IPR001296">
    <property type="entry name" value="Glyco_trans_1"/>
</dbReference>
<keyword evidence="3" id="KW-0808">Transferase</keyword>
<dbReference type="InterPro" id="IPR050194">
    <property type="entry name" value="Glycosyltransferase_grp1"/>
</dbReference>
<feature type="domain" description="Glycosyl transferase family 1" evidence="1">
    <location>
        <begin position="187"/>
        <end position="361"/>
    </location>
</feature>
<accession>B3QTM1</accession>
<dbReference type="Pfam" id="PF13439">
    <property type="entry name" value="Glyco_transf_4"/>
    <property type="match status" value="1"/>
</dbReference>
<dbReference type="HOGENOM" id="CLU_009583_2_5_10"/>
<name>B3QTM1_CHLT3</name>
<keyword evidence="4" id="KW-1185">Reference proteome</keyword>
<dbReference type="PANTHER" id="PTHR45947">
    <property type="entry name" value="SULFOQUINOVOSYL TRANSFERASE SQD2"/>
    <property type="match status" value="1"/>
</dbReference>
<dbReference type="Pfam" id="PF00534">
    <property type="entry name" value="Glycos_transf_1"/>
    <property type="match status" value="1"/>
</dbReference>
<sequence length="382" mass="43140">MKKILIFSEDFPPNVGGIAQWAAGMAESFQKLGYDVAVLTRFLSQEIADLQRRSSYPVRHMRGNYWKKLRTWYAYKGVKSLVKSGFLPDTVIATTWNLARGATGLAKKFGFRLIIVVHGLEVTRKMTPIKQKWLKETLNAADLIVSVSHFTKERVVSQHGIAPEKIMVLPNGVNPEQFFPISALSDWRRKYQLDGQKVILTLARLKERKGHDRVIQALPKILSEVPNVRYLISGKTDSDYARRLMQLCRDLNLEKQVTFIGYIEPEALNAHYNLCDVYIMPSYELTETGDTEGFGITYLEANACEKPVIGGRSGGVLDAIEDGKSGFLVAPDNILEIEEKLLLLLKNPEVAEKIGKYGRERILKSLTWERIAERLAETTPVG</sequence>